<dbReference type="GO" id="GO:0003677">
    <property type="term" value="F:DNA binding"/>
    <property type="evidence" value="ECO:0007669"/>
    <property type="project" value="UniProtKB-KW"/>
</dbReference>
<dbReference type="SMART" id="SM00862">
    <property type="entry name" value="Trans_reg_C"/>
    <property type="match status" value="1"/>
</dbReference>
<dbReference type="EMBL" id="OY288114">
    <property type="protein sequence ID" value="CAJ0893005.1"/>
    <property type="molecule type" value="Genomic_DNA"/>
</dbReference>
<dbReference type="InterPro" id="IPR016032">
    <property type="entry name" value="Sig_transdc_resp-reg_C-effctor"/>
</dbReference>
<evidence type="ECO:0000256" key="1">
    <source>
        <dbReference type="ARBA" id="ARBA00023125"/>
    </source>
</evidence>
<feature type="domain" description="OmpR/PhoB-type" evidence="2">
    <location>
        <begin position="1"/>
        <end position="99"/>
    </location>
</feature>
<dbReference type="CDD" id="cd00383">
    <property type="entry name" value="trans_reg_C"/>
    <property type="match status" value="1"/>
</dbReference>
<gene>
    <name evidence="3" type="ORF">AMST5_04268</name>
</gene>
<dbReference type="GO" id="GO:0000160">
    <property type="term" value="P:phosphorelay signal transduction system"/>
    <property type="evidence" value="ECO:0007669"/>
    <property type="project" value="InterPro"/>
</dbReference>
<reference evidence="3" key="1">
    <citation type="submission" date="2023-07" db="EMBL/GenBank/DDBJ databases">
        <authorList>
            <person name="Pelsma A.J. K."/>
        </authorList>
    </citation>
    <scope>NUCLEOTIDE SEQUENCE</scope>
</reference>
<dbReference type="AlphaFoldDB" id="A0AA48RC68"/>
<organism evidence="3">
    <name type="scientific">freshwater sediment metagenome</name>
    <dbReference type="NCBI Taxonomy" id="556182"/>
    <lineage>
        <taxon>unclassified sequences</taxon>
        <taxon>metagenomes</taxon>
        <taxon>ecological metagenomes</taxon>
    </lineage>
</organism>
<dbReference type="Pfam" id="PF00486">
    <property type="entry name" value="Trans_reg_C"/>
    <property type="match status" value="1"/>
</dbReference>
<dbReference type="SUPFAM" id="SSF48452">
    <property type="entry name" value="TPR-like"/>
    <property type="match status" value="1"/>
</dbReference>
<dbReference type="Gene3D" id="1.25.40.10">
    <property type="entry name" value="Tetratricopeptide repeat domain"/>
    <property type="match status" value="1"/>
</dbReference>
<protein>
    <recommendedName>
        <fullName evidence="2">OmpR/PhoB-type domain-containing protein</fullName>
    </recommendedName>
</protein>
<accession>A0AA48RC68</accession>
<sequence>MSGLVWRFAGFEYSSHGGLRKDGVQISVGPQARQLLELLLESNGAVVSKAEISERLWPGRPVSDDSIDRCAYLLRKPLKSAGFGDLIATAYGRGLSLRAVVEALDPSKANGHSSQCAVNFGTFDLWQTVYELTGSFTRDGFARAQAAVLAAGAQNESSPAVRSLSANIAASRVTLGYLRPVDGMEIIEREARRALFLAPDFPPAVSILGWSRAMLSARVEEGLAMLDHAVAQDPFYSKARGHRSWALVALAKLDGAIEDIEAALSVSPHDRSHLTMRAWLAFCAGDIDGSARLAEAGLQLRPDGAGLQSIIAIAASLADRHIEAESAARQGLQRAPDNRIVQMALAYVLARAGREDEARAALLDATGGDHAASPVNFLSAAQLALGDVGEASKTLRRGREDGCPWFAFAPFDPRLAPLRSEIDFMTPKADAGG</sequence>
<dbReference type="PROSITE" id="PS51755">
    <property type="entry name" value="OMPR_PHOB"/>
    <property type="match status" value="1"/>
</dbReference>
<name>A0AA48RC68_9ZZZZ</name>
<dbReference type="GO" id="GO:0006355">
    <property type="term" value="P:regulation of DNA-templated transcription"/>
    <property type="evidence" value="ECO:0007669"/>
    <property type="project" value="InterPro"/>
</dbReference>
<evidence type="ECO:0000259" key="2">
    <source>
        <dbReference type="PROSITE" id="PS51755"/>
    </source>
</evidence>
<keyword evidence="1" id="KW-0238">DNA-binding</keyword>
<dbReference type="InterPro" id="IPR001867">
    <property type="entry name" value="OmpR/PhoB-type_DNA-bd"/>
</dbReference>
<dbReference type="Gene3D" id="1.10.10.10">
    <property type="entry name" value="Winged helix-like DNA-binding domain superfamily/Winged helix DNA-binding domain"/>
    <property type="match status" value="1"/>
</dbReference>
<dbReference type="InterPro" id="IPR011990">
    <property type="entry name" value="TPR-like_helical_dom_sf"/>
</dbReference>
<dbReference type="SUPFAM" id="SSF46894">
    <property type="entry name" value="C-terminal effector domain of the bipartite response regulators"/>
    <property type="match status" value="1"/>
</dbReference>
<proteinExistence type="predicted"/>
<evidence type="ECO:0000313" key="3">
    <source>
        <dbReference type="EMBL" id="CAJ0893005.1"/>
    </source>
</evidence>
<dbReference type="InterPro" id="IPR036388">
    <property type="entry name" value="WH-like_DNA-bd_sf"/>
</dbReference>